<proteinExistence type="inferred from homology"/>
<dbReference type="InterPro" id="IPR003423">
    <property type="entry name" value="OMP_efflux"/>
</dbReference>
<name>A0A7G5H2A0_9BACT</name>
<evidence type="ECO:0000256" key="7">
    <source>
        <dbReference type="ARBA" id="ARBA00023237"/>
    </source>
</evidence>
<comment type="subcellular location">
    <subcellularLocation>
        <location evidence="1">Cell outer membrane</location>
    </subcellularLocation>
</comment>
<keyword evidence="9" id="KW-1185">Reference proteome</keyword>
<accession>A0A7G5H2A0</accession>
<reference evidence="8 9" key="1">
    <citation type="submission" date="2020-07" db="EMBL/GenBank/DDBJ databases">
        <title>Spirosoma foliorum sp. nov., isolated from the leaves on the Nejang mountain Korea, Republic of.</title>
        <authorList>
            <person name="Ho H."/>
            <person name="Lee Y.-J."/>
            <person name="Nurcahyanto D.-A."/>
            <person name="Kim S.-G."/>
        </authorList>
    </citation>
    <scope>NUCLEOTIDE SEQUENCE [LARGE SCALE GENOMIC DNA]</scope>
    <source>
        <strain evidence="8 9">PL0136</strain>
    </source>
</reference>
<dbReference type="EMBL" id="CP059732">
    <property type="protein sequence ID" value="QMW05242.1"/>
    <property type="molecule type" value="Genomic_DNA"/>
</dbReference>
<dbReference type="GO" id="GO:0009279">
    <property type="term" value="C:cell outer membrane"/>
    <property type="evidence" value="ECO:0007669"/>
    <property type="project" value="UniProtKB-SubCell"/>
</dbReference>
<protein>
    <submittedName>
        <fullName evidence="8">TolC family protein</fullName>
    </submittedName>
</protein>
<keyword evidence="6" id="KW-0472">Membrane</keyword>
<evidence type="ECO:0000256" key="5">
    <source>
        <dbReference type="ARBA" id="ARBA00022692"/>
    </source>
</evidence>
<evidence type="ECO:0000313" key="9">
    <source>
        <dbReference type="Proteomes" id="UP000515369"/>
    </source>
</evidence>
<dbReference type="Pfam" id="PF02321">
    <property type="entry name" value="OEP"/>
    <property type="match status" value="2"/>
</dbReference>
<keyword evidence="7" id="KW-0998">Cell outer membrane</keyword>
<dbReference type="Gene3D" id="1.20.1600.10">
    <property type="entry name" value="Outer membrane efflux proteins (OEP)"/>
    <property type="match status" value="1"/>
</dbReference>
<sequence>MNKTFIAFLFTIGWFFSIDVVAQKTTDSLARQAYLADCIQYALGHQPVVRQSIIDQDIAERTVQSSLAAWYPQINASYNLLHYLKLPVTLIPNATTGEKQPVSLGAANTSTASLSVTQSIFNRDVLLASRTADVYRTQATQTTVRNKIDVVVNVSKAFYDLILTQRQVDILSQDIARLQRSLQDATNQYQSGIVDKTDPQRAKIALNNSLAQRKQYRDLIGAKYQTLKQTMGYPPNSQLAVSYDTLQLVREVALDTLQLVNPQNRIEYQLLQTQGRLLDANVRYNRWAYLPSVSAFGNYNLLYQNSSFGQLYSLSFPNSLVGLTLTLPIFQGGRRIHQTKIAELQVQRLNWDLAALNSAVDAEYATALANYKGNLANYLALVENQQLAEDVYRVINLQYRSGIKTYLDVTIAEADLRTARLNVFNALYQVLVSKLDVQRSLGVIQI</sequence>
<evidence type="ECO:0000256" key="1">
    <source>
        <dbReference type="ARBA" id="ARBA00004442"/>
    </source>
</evidence>
<dbReference type="PANTHER" id="PTHR30026:SF20">
    <property type="entry name" value="OUTER MEMBRANE PROTEIN TOLC"/>
    <property type="match status" value="1"/>
</dbReference>
<evidence type="ECO:0000256" key="4">
    <source>
        <dbReference type="ARBA" id="ARBA00022452"/>
    </source>
</evidence>
<organism evidence="8 9">
    <name type="scientific">Spirosoma foliorum</name>
    <dbReference type="NCBI Taxonomy" id="2710596"/>
    <lineage>
        <taxon>Bacteria</taxon>
        <taxon>Pseudomonadati</taxon>
        <taxon>Bacteroidota</taxon>
        <taxon>Cytophagia</taxon>
        <taxon>Cytophagales</taxon>
        <taxon>Cytophagaceae</taxon>
        <taxon>Spirosoma</taxon>
    </lineage>
</organism>
<dbReference type="RefSeq" id="WP_182462588.1">
    <property type="nucleotide sequence ID" value="NZ_CP059732.1"/>
</dbReference>
<keyword evidence="5" id="KW-0812">Transmembrane</keyword>
<dbReference type="Proteomes" id="UP000515369">
    <property type="component" value="Chromosome"/>
</dbReference>
<keyword evidence="4" id="KW-1134">Transmembrane beta strand</keyword>
<evidence type="ECO:0000256" key="3">
    <source>
        <dbReference type="ARBA" id="ARBA00022448"/>
    </source>
</evidence>
<dbReference type="SUPFAM" id="SSF56954">
    <property type="entry name" value="Outer membrane efflux proteins (OEP)"/>
    <property type="match status" value="1"/>
</dbReference>
<dbReference type="AlphaFoldDB" id="A0A7G5H2A0"/>
<dbReference type="KEGG" id="sfol:H3H32_10310"/>
<gene>
    <name evidence="8" type="ORF">H3H32_10310</name>
</gene>
<keyword evidence="3" id="KW-0813">Transport</keyword>
<evidence type="ECO:0000313" key="8">
    <source>
        <dbReference type="EMBL" id="QMW05242.1"/>
    </source>
</evidence>
<dbReference type="GO" id="GO:0015288">
    <property type="term" value="F:porin activity"/>
    <property type="evidence" value="ECO:0007669"/>
    <property type="project" value="TreeGrafter"/>
</dbReference>
<evidence type="ECO:0000256" key="6">
    <source>
        <dbReference type="ARBA" id="ARBA00023136"/>
    </source>
</evidence>
<dbReference type="InterPro" id="IPR051906">
    <property type="entry name" value="TolC-like"/>
</dbReference>
<comment type="similarity">
    <text evidence="2">Belongs to the outer membrane factor (OMF) (TC 1.B.17) family.</text>
</comment>
<dbReference type="GO" id="GO:1990281">
    <property type="term" value="C:efflux pump complex"/>
    <property type="evidence" value="ECO:0007669"/>
    <property type="project" value="TreeGrafter"/>
</dbReference>
<dbReference type="GO" id="GO:0015562">
    <property type="term" value="F:efflux transmembrane transporter activity"/>
    <property type="evidence" value="ECO:0007669"/>
    <property type="project" value="InterPro"/>
</dbReference>
<evidence type="ECO:0000256" key="2">
    <source>
        <dbReference type="ARBA" id="ARBA00007613"/>
    </source>
</evidence>
<dbReference type="PANTHER" id="PTHR30026">
    <property type="entry name" value="OUTER MEMBRANE PROTEIN TOLC"/>
    <property type="match status" value="1"/>
</dbReference>